<evidence type="ECO:0000256" key="2">
    <source>
        <dbReference type="ARBA" id="ARBA00022737"/>
    </source>
</evidence>
<organism evidence="8 9">
    <name type="scientific">Mytilus galloprovincialis</name>
    <name type="common">Mediterranean mussel</name>
    <dbReference type="NCBI Taxonomy" id="29158"/>
    <lineage>
        <taxon>Eukaryota</taxon>
        <taxon>Metazoa</taxon>
        <taxon>Spiralia</taxon>
        <taxon>Lophotrochozoa</taxon>
        <taxon>Mollusca</taxon>
        <taxon>Bivalvia</taxon>
        <taxon>Autobranchia</taxon>
        <taxon>Pteriomorphia</taxon>
        <taxon>Mytilida</taxon>
        <taxon>Mytiloidea</taxon>
        <taxon>Mytilidae</taxon>
        <taxon>Mytilinae</taxon>
        <taxon>Mytilus</taxon>
    </lineage>
</organism>
<feature type="region of interest" description="Disordered" evidence="6">
    <location>
        <begin position="263"/>
        <end position="285"/>
    </location>
</feature>
<accession>A0A8B6FIL2</accession>
<dbReference type="InterPro" id="IPR049899">
    <property type="entry name" value="Znf_C2HC_C3H"/>
</dbReference>
<evidence type="ECO:0000313" key="9">
    <source>
        <dbReference type="Proteomes" id="UP000596742"/>
    </source>
</evidence>
<feature type="region of interest" description="Disordered" evidence="6">
    <location>
        <begin position="162"/>
        <end position="221"/>
    </location>
</feature>
<dbReference type="PANTHER" id="PTHR13555:SF36">
    <property type="entry name" value="ZINC FINGER C2HC DOMAIN-CONTAINING PROTEIN 1B"/>
    <property type="match status" value="1"/>
</dbReference>
<gene>
    <name evidence="8" type="ORF">MGAL_10B009777</name>
</gene>
<dbReference type="OrthoDB" id="10066537at2759"/>
<dbReference type="GO" id="GO:0008270">
    <property type="term" value="F:zinc ion binding"/>
    <property type="evidence" value="ECO:0007669"/>
    <property type="project" value="UniProtKB-KW"/>
</dbReference>
<sequence length="413" mass="45108">MSDVSVGVRKPCRICGRQFVPESLSKHEPICRKTAAKKPKVFDSAKQRAEGTEVSYKQIKQSQKKVVKPPKSNWRLQHQDFINTVRAARGVTQALERGEPLPPPPPPSINPDYEQCPYCARRFNAKAAERHINFCKEQQSRIPNRATKGDPNAKAKMMARNTYQAPRPKAKASPGGAGDSPGYGRAPASQPAGVGRTPPGASNGYGRGGASTRGRSTGTTSYQDIHEEQAIEPQPHKPWANRVSFRPSFLEPVDEFVHTAQDYSDNQSNGHDNGMNAGKALRTGRGGRIYQEAKRDIKSASKLGSNNSLLRDAMGGSKYSPGGSTGGKISIHGGGNHKEGESGYYSSNSETEHVNLQFQRRISSASSSSSTHHHHHSSSQSQNMPKFCHECGNKYPIQNAKFCCECGMRRIAI</sequence>
<dbReference type="AlphaFoldDB" id="A0A8B6FIL2"/>
<evidence type="ECO:0000256" key="4">
    <source>
        <dbReference type="ARBA" id="ARBA00022833"/>
    </source>
</evidence>
<proteinExistence type="predicted"/>
<dbReference type="InterPro" id="IPR026319">
    <property type="entry name" value="ZC2HC1A/B-like"/>
</dbReference>
<keyword evidence="1" id="KW-0479">Metal-binding</keyword>
<evidence type="ECO:0000256" key="6">
    <source>
        <dbReference type="SAM" id="MobiDB-lite"/>
    </source>
</evidence>
<evidence type="ECO:0000256" key="3">
    <source>
        <dbReference type="ARBA" id="ARBA00022771"/>
    </source>
</evidence>
<keyword evidence="4" id="KW-0862">Zinc</keyword>
<feature type="domain" description="C2HC/C3H-type" evidence="7">
    <location>
        <begin position="112"/>
        <end position="141"/>
    </location>
</feature>
<reference evidence="8" key="1">
    <citation type="submission" date="2018-11" db="EMBL/GenBank/DDBJ databases">
        <authorList>
            <person name="Alioto T."/>
            <person name="Alioto T."/>
        </authorList>
    </citation>
    <scope>NUCLEOTIDE SEQUENCE</scope>
</reference>
<dbReference type="Pfam" id="PF13913">
    <property type="entry name" value="zf-C2HC_2"/>
    <property type="match status" value="2"/>
</dbReference>
<keyword evidence="2" id="KW-0677">Repeat</keyword>
<evidence type="ECO:0000313" key="8">
    <source>
        <dbReference type="EMBL" id="VDI49820.1"/>
    </source>
</evidence>
<name>A0A8B6FIL2_MYTGA</name>
<evidence type="ECO:0000256" key="1">
    <source>
        <dbReference type="ARBA" id="ARBA00022723"/>
    </source>
</evidence>
<comment type="caution">
    <text evidence="8">The sequence shown here is derived from an EMBL/GenBank/DDBJ whole genome shotgun (WGS) entry which is preliminary data.</text>
</comment>
<evidence type="ECO:0000256" key="5">
    <source>
        <dbReference type="PROSITE-ProRule" id="PRU01371"/>
    </source>
</evidence>
<dbReference type="PROSITE" id="PS52027">
    <property type="entry name" value="ZF_C2HC_C3H"/>
    <property type="match status" value="2"/>
</dbReference>
<dbReference type="PANTHER" id="PTHR13555">
    <property type="entry name" value="C2H2 ZINC FINGER CGI-62-RELATED"/>
    <property type="match status" value="1"/>
</dbReference>
<feature type="region of interest" description="Disordered" evidence="6">
    <location>
        <begin position="301"/>
        <end position="384"/>
    </location>
</feature>
<dbReference type="Gene3D" id="3.30.160.60">
    <property type="entry name" value="Classic Zinc Finger"/>
    <property type="match status" value="1"/>
</dbReference>
<protein>
    <recommendedName>
        <fullName evidence="7">C2HC/C3H-type domain-containing protein</fullName>
    </recommendedName>
</protein>
<evidence type="ECO:0000259" key="7">
    <source>
        <dbReference type="PROSITE" id="PS52027"/>
    </source>
</evidence>
<keyword evidence="9" id="KW-1185">Reference proteome</keyword>
<keyword evidence="3 5" id="KW-0863">Zinc-finger</keyword>
<feature type="domain" description="C2HC/C3H-type" evidence="7">
    <location>
        <begin position="8"/>
        <end position="37"/>
    </location>
</feature>
<dbReference type="EMBL" id="UYJE01006874">
    <property type="protein sequence ID" value="VDI49820.1"/>
    <property type="molecule type" value="Genomic_DNA"/>
</dbReference>
<dbReference type="Proteomes" id="UP000596742">
    <property type="component" value="Unassembled WGS sequence"/>
</dbReference>
<feature type="compositionally biased region" description="Low complexity" evidence="6">
    <location>
        <begin position="212"/>
        <end position="221"/>
    </location>
</feature>